<dbReference type="PIRSF" id="PIRSF036883">
    <property type="entry name" value="RR_HD-GYP_mod"/>
    <property type="match status" value="1"/>
</dbReference>
<sequence length="412" mass="45875">MDNTDTEKRKILFVDDEPKVLDGLERMLRPMRHIWALAFAASGEEALDILKSNHFDVVISDIRMSGINGLQLLSEVKRLYPDTVRIILSGESDRELIMKSINVSHQFFSKPCNTETLKAAIARTGDLSALLQNDSLKALVSRLDSLPSLPSLYIDIMKELQSDYSSINKIGDIISSDIAMTAKILQLANSSYFYLPRHISSPEQAVFLLGLDTVKSLVLSIQVFSWFDNKSLSENYLSQLLNHSMATAQLSKTIARQEKQEQTVVDNSFMAGILHDSGKLVMASCFGDQYGKLASEPEENGFFADTEKEIFGVNHAEAGAYLMGLWGLPNPIIEAIAFHHSPGKSITKKFTPLTAVYLANIIEHEKSGNYTGKSKPGIDYEYLSAMDLKKTNFPVCNVPDLQSTKEMSAYER</sequence>
<dbReference type="Pfam" id="PF08668">
    <property type="entry name" value="HDOD"/>
    <property type="match status" value="1"/>
</dbReference>
<feature type="domain" description="Response regulatory" evidence="2">
    <location>
        <begin position="10"/>
        <end position="125"/>
    </location>
</feature>
<dbReference type="InterPro" id="IPR011006">
    <property type="entry name" value="CheY-like_superfamily"/>
</dbReference>
<accession>E1Y8C1</accession>
<evidence type="ECO:0000256" key="1">
    <source>
        <dbReference type="PROSITE-ProRule" id="PRU00169"/>
    </source>
</evidence>
<dbReference type="Gene3D" id="1.10.3210.10">
    <property type="entry name" value="Hypothetical protein af1432"/>
    <property type="match status" value="1"/>
</dbReference>
<dbReference type="GO" id="GO:0000160">
    <property type="term" value="P:phosphorelay signal transduction system"/>
    <property type="evidence" value="ECO:0007669"/>
    <property type="project" value="InterPro"/>
</dbReference>
<evidence type="ECO:0000259" key="2">
    <source>
        <dbReference type="PROSITE" id="PS50110"/>
    </source>
</evidence>
<dbReference type="SMART" id="SM00448">
    <property type="entry name" value="REC"/>
    <property type="match status" value="1"/>
</dbReference>
<dbReference type="SUPFAM" id="SSF52172">
    <property type="entry name" value="CheY-like"/>
    <property type="match status" value="1"/>
</dbReference>
<dbReference type="EMBL" id="FR695864">
    <property type="protein sequence ID" value="CBX26815.1"/>
    <property type="molecule type" value="Genomic_DNA"/>
</dbReference>
<dbReference type="PROSITE" id="PS50110">
    <property type="entry name" value="RESPONSE_REGULATORY"/>
    <property type="match status" value="1"/>
</dbReference>
<dbReference type="AlphaFoldDB" id="E1Y8C1"/>
<gene>
    <name evidence="4" type="ORF">N47_A08440</name>
</gene>
<reference evidence="4" key="1">
    <citation type="journal article" date="2011" name="Environ. Microbiol.">
        <title>Genomic insights into the metabolic potential of the polycyclic aromatic hydrocarbon degrading sulfate-reducing Deltaproteobacterium N47.</title>
        <authorList>
            <person name="Bergmann F."/>
            <person name="Selesi D."/>
            <person name="Weinmaier T."/>
            <person name="Tischler P."/>
            <person name="Rattei T."/>
            <person name="Meckenstock R.U."/>
        </authorList>
    </citation>
    <scope>NUCLEOTIDE SEQUENCE</scope>
</reference>
<feature type="modified residue" description="4-aspartylphosphate" evidence="1">
    <location>
        <position position="61"/>
    </location>
</feature>
<proteinExistence type="predicted"/>
<dbReference type="PANTHER" id="PTHR33525">
    <property type="match status" value="1"/>
</dbReference>
<keyword evidence="1" id="KW-0597">Phosphoprotein</keyword>
<evidence type="ECO:0000259" key="3">
    <source>
        <dbReference type="PROSITE" id="PS51833"/>
    </source>
</evidence>
<dbReference type="InterPro" id="IPR013976">
    <property type="entry name" value="HDOD"/>
</dbReference>
<dbReference type="InterPro" id="IPR014626">
    <property type="entry name" value="Sig_transdc_resp-reg_put"/>
</dbReference>
<dbReference type="Pfam" id="PF00072">
    <property type="entry name" value="Response_reg"/>
    <property type="match status" value="1"/>
</dbReference>
<evidence type="ECO:0000313" key="4">
    <source>
        <dbReference type="EMBL" id="CBX26815.1"/>
    </source>
</evidence>
<organism evidence="4">
    <name type="scientific">uncultured Desulfobacterium sp</name>
    <dbReference type="NCBI Taxonomy" id="201089"/>
    <lineage>
        <taxon>Bacteria</taxon>
        <taxon>Pseudomonadati</taxon>
        <taxon>Thermodesulfobacteriota</taxon>
        <taxon>Desulfobacteria</taxon>
        <taxon>Desulfobacterales</taxon>
        <taxon>Desulfobacteriaceae</taxon>
        <taxon>Desulfobacterium</taxon>
        <taxon>environmental samples</taxon>
    </lineage>
</organism>
<dbReference type="CDD" id="cd17569">
    <property type="entry name" value="REC_HupR-like"/>
    <property type="match status" value="1"/>
</dbReference>
<dbReference type="Gene3D" id="3.40.50.2300">
    <property type="match status" value="1"/>
</dbReference>
<dbReference type="InterPro" id="IPR052340">
    <property type="entry name" value="RNase_Y/CdgJ"/>
</dbReference>
<dbReference type="SUPFAM" id="SSF109604">
    <property type="entry name" value="HD-domain/PDEase-like"/>
    <property type="match status" value="1"/>
</dbReference>
<dbReference type="InterPro" id="IPR001789">
    <property type="entry name" value="Sig_transdc_resp-reg_receiver"/>
</dbReference>
<dbReference type="CDD" id="cd00077">
    <property type="entry name" value="HDc"/>
    <property type="match status" value="1"/>
</dbReference>
<name>E1Y8C1_9BACT</name>
<dbReference type="InterPro" id="IPR003607">
    <property type="entry name" value="HD/PDEase_dom"/>
</dbReference>
<dbReference type="PROSITE" id="PS51833">
    <property type="entry name" value="HDOD"/>
    <property type="match status" value="1"/>
</dbReference>
<protein>
    <submittedName>
        <fullName evidence="4">Uncharacterized protein</fullName>
    </submittedName>
</protein>
<feature type="domain" description="HDOD" evidence="3">
    <location>
        <begin position="146"/>
        <end position="342"/>
    </location>
</feature>
<dbReference type="PANTHER" id="PTHR33525:SF3">
    <property type="entry name" value="RIBONUCLEASE Y"/>
    <property type="match status" value="1"/>
</dbReference>